<dbReference type="PIRSF" id="PIRSF006205">
    <property type="entry name" value="Dxp_reductismrs"/>
    <property type="match status" value="1"/>
</dbReference>
<keyword evidence="6 9" id="KW-0464">Manganese</keyword>
<dbReference type="EMBL" id="VBOW01000027">
    <property type="protein sequence ID" value="TMQ58969.1"/>
    <property type="molecule type" value="Genomic_DNA"/>
</dbReference>
<evidence type="ECO:0000256" key="7">
    <source>
        <dbReference type="ARBA" id="ARBA00023229"/>
    </source>
</evidence>
<accession>A0A538T5P6</accession>
<feature type="binding site" evidence="9">
    <location>
        <position position="121"/>
    </location>
    <ligand>
        <name>1-deoxy-D-xylulose 5-phosphate</name>
        <dbReference type="ChEBI" id="CHEBI:57792"/>
    </ligand>
</feature>
<evidence type="ECO:0000256" key="3">
    <source>
        <dbReference type="ARBA" id="ARBA00022723"/>
    </source>
</evidence>
<dbReference type="InterPro" id="IPR003821">
    <property type="entry name" value="DXP_reductoisomerase"/>
</dbReference>
<dbReference type="InterPro" id="IPR026877">
    <property type="entry name" value="DXPR_C"/>
</dbReference>
<feature type="binding site" evidence="9">
    <location>
        <position position="10"/>
    </location>
    <ligand>
        <name>NADPH</name>
        <dbReference type="ChEBI" id="CHEBI:57783"/>
    </ligand>
</feature>
<feature type="binding site" evidence="9">
    <location>
        <position position="148"/>
    </location>
    <ligand>
        <name>Mn(2+)</name>
        <dbReference type="ChEBI" id="CHEBI:29035"/>
    </ligand>
</feature>
<feature type="domain" description="DXP reductoisomerase C-terminal" evidence="12">
    <location>
        <begin position="257"/>
        <end position="372"/>
    </location>
</feature>
<proteinExistence type="inferred from homology"/>
<dbReference type="SUPFAM" id="SSF69055">
    <property type="entry name" value="1-deoxy-D-xylulose-5-phosphate reductoisomerase, C-terminal domain"/>
    <property type="match status" value="1"/>
</dbReference>
<dbReference type="SUPFAM" id="SSF51735">
    <property type="entry name" value="NAD(P)-binding Rossmann-fold domains"/>
    <property type="match status" value="1"/>
</dbReference>
<dbReference type="GO" id="GO:0016853">
    <property type="term" value="F:isomerase activity"/>
    <property type="evidence" value="ECO:0007669"/>
    <property type="project" value="UniProtKB-KW"/>
</dbReference>
<feature type="binding site" evidence="9">
    <location>
        <position position="148"/>
    </location>
    <ligand>
        <name>1-deoxy-D-xylulose 5-phosphate</name>
        <dbReference type="ChEBI" id="CHEBI:57792"/>
    </ligand>
</feature>
<comment type="similarity">
    <text evidence="2 9">Belongs to the DXR family.</text>
</comment>
<organism evidence="13 14">
    <name type="scientific">Eiseniibacteriota bacterium</name>
    <dbReference type="NCBI Taxonomy" id="2212470"/>
    <lineage>
        <taxon>Bacteria</taxon>
        <taxon>Candidatus Eiseniibacteriota</taxon>
    </lineage>
</organism>
<feature type="binding site" evidence="9">
    <location>
        <position position="217"/>
    </location>
    <ligand>
        <name>Mn(2+)</name>
        <dbReference type="ChEBI" id="CHEBI:29035"/>
    </ligand>
</feature>
<comment type="catalytic activity">
    <reaction evidence="8">
        <text>2-C-methyl-D-erythritol 4-phosphate + NADP(+) = 1-deoxy-D-xylulose 5-phosphate + NADPH + H(+)</text>
        <dbReference type="Rhea" id="RHEA:13717"/>
        <dbReference type="ChEBI" id="CHEBI:15378"/>
        <dbReference type="ChEBI" id="CHEBI:57783"/>
        <dbReference type="ChEBI" id="CHEBI:57792"/>
        <dbReference type="ChEBI" id="CHEBI:58262"/>
        <dbReference type="ChEBI" id="CHEBI:58349"/>
        <dbReference type="EC" id="1.1.1.267"/>
    </reaction>
    <physiologicalReaction direction="right-to-left" evidence="8">
        <dbReference type="Rhea" id="RHEA:13719"/>
    </physiologicalReaction>
</comment>
<dbReference type="PANTHER" id="PTHR30525">
    <property type="entry name" value="1-DEOXY-D-XYLULOSE 5-PHOSPHATE REDUCTOISOMERASE"/>
    <property type="match status" value="1"/>
</dbReference>
<feature type="domain" description="1-deoxy-D-xylulose 5-phosphate reductoisomerase N-terminal" evidence="10">
    <location>
        <begin position="4"/>
        <end position="128"/>
    </location>
</feature>
<dbReference type="Pfam" id="PF13288">
    <property type="entry name" value="DXPR_C"/>
    <property type="match status" value="1"/>
</dbReference>
<dbReference type="NCBIfam" id="TIGR00243">
    <property type="entry name" value="Dxr"/>
    <property type="match status" value="1"/>
</dbReference>
<feature type="binding site" evidence="9">
    <location>
        <position position="38"/>
    </location>
    <ligand>
        <name>NADPH</name>
        <dbReference type="ChEBI" id="CHEBI:57783"/>
    </ligand>
</feature>
<keyword evidence="13" id="KW-0413">Isomerase</keyword>
<evidence type="ECO:0000256" key="2">
    <source>
        <dbReference type="ARBA" id="ARBA00006825"/>
    </source>
</evidence>
<keyword evidence="7 9" id="KW-0414">Isoprene biosynthesis</keyword>
<dbReference type="InterPro" id="IPR036291">
    <property type="entry name" value="NAD(P)-bd_dom_sf"/>
</dbReference>
<feature type="binding site" evidence="9">
    <location>
        <position position="13"/>
    </location>
    <ligand>
        <name>NADPH</name>
        <dbReference type="ChEBI" id="CHEBI:57783"/>
    </ligand>
</feature>
<feature type="binding site" evidence="9">
    <location>
        <position position="147"/>
    </location>
    <ligand>
        <name>1-deoxy-D-xylulose 5-phosphate</name>
        <dbReference type="ChEBI" id="CHEBI:57792"/>
    </ligand>
</feature>
<comment type="caution">
    <text evidence="9">Lacks conserved residue(s) required for the propagation of feature annotation.</text>
</comment>
<gene>
    <name evidence="9" type="primary">dxr</name>
    <name evidence="13" type="ORF">E6K76_06360</name>
</gene>
<dbReference type="Proteomes" id="UP000316852">
    <property type="component" value="Unassembled WGS sequence"/>
</dbReference>
<dbReference type="GO" id="GO:0070402">
    <property type="term" value="F:NADPH binding"/>
    <property type="evidence" value="ECO:0007669"/>
    <property type="project" value="InterPro"/>
</dbReference>
<evidence type="ECO:0000256" key="1">
    <source>
        <dbReference type="ARBA" id="ARBA00005094"/>
    </source>
</evidence>
<evidence type="ECO:0000256" key="8">
    <source>
        <dbReference type="ARBA" id="ARBA00048543"/>
    </source>
</evidence>
<feature type="binding site" evidence="9">
    <location>
        <position position="172"/>
    </location>
    <ligand>
        <name>1-deoxy-D-xylulose 5-phosphate</name>
        <dbReference type="ChEBI" id="CHEBI:57792"/>
    </ligand>
</feature>
<feature type="domain" description="1-deoxy-D-xylulose 5-phosphate reductoisomerase C-terminal" evidence="11">
    <location>
        <begin position="142"/>
        <end position="225"/>
    </location>
</feature>
<evidence type="ECO:0000313" key="14">
    <source>
        <dbReference type="Proteomes" id="UP000316852"/>
    </source>
</evidence>
<feature type="binding site" evidence="9">
    <location>
        <position position="120"/>
    </location>
    <ligand>
        <name>NADPH</name>
        <dbReference type="ChEBI" id="CHEBI:57783"/>
    </ligand>
</feature>
<keyword evidence="4 9" id="KW-0521">NADP</keyword>
<dbReference type="InterPro" id="IPR013644">
    <property type="entry name" value="DXP_reductoisomerase_C"/>
</dbReference>
<feature type="binding site" evidence="9">
    <location>
        <position position="217"/>
    </location>
    <ligand>
        <name>1-deoxy-D-xylulose 5-phosphate</name>
        <dbReference type="ChEBI" id="CHEBI:57792"/>
    </ligand>
</feature>
<feature type="binding site" evidence="9">
    <location>
        <position position="146"/>
    </location>
    <ligand>
        <name>Mn(2+)</name>
        <dbReference type="ChEBI" id="CHEBI:29035"/>
    </ligand>
</feature>
<dbReference type="GO" id="GO:0030604">
    <property type="term" value="F:1-deoxy-D-xylulose-5-phosphate reductoisomerase activity"/>
    <property type="evidence" value="ECO:0007669"/>
    <property type="project" value="UniProtKB-UniRule"/>
</dbReference>
<dbReference type="SUPFAM" id="SSF55347">
    <property type="entry name" value="Glyceraldehyde-3-phosphate dehydrogenase-like, C-terminal domain"/>
    <property type="match status" value="1"/>
</dbReference>
<dbReference type="Pfam" id="PF08436">
    <property type="entry name" value="DXP_redisom_C"/>
    <property type="match status" value="1"/>
</dbReference>
<evidence type="ECO:0000259" key="10">
    <source>
        <dbReference type="Pfam" id="PF02670"/>
    </source>
</evidence>
<evidence type="ECO:0000256" key="6">
    <source>
        <dbReference type="ARBA" id="ARBA00023211"/>
    </source>
</evidence>
<evidence type="ECO:0000313" key="13">
    <source>
        <dbReference type="EMBL" id="TMQ58969.1"/>
    </source>
</evidence>
<comment type="function">
    <text evidence="9">Catalyzes the NADPH-dependent rearrangement and reduction of 1-deoxy-D-xylulose-5-phosphate (DXP) to 2-C-methyl-D-erythritol 4-phosphate (MEP).</text>
</comment>
<dbReference type="GO" id="GO:0051484">
    <property type="term" value="P:isopentenyl diphosphate biosynthetic process, methylerythritol 4-phosphate pathway involved in terpenoid biosynthetic process"/>
    <property type="evidence" value="ECO:0007669"/>
    <property type="project" value="TreeGrafter"/>
</dbReference>
<dbReference type="PANTHER" id="PTHR30525:SF0">
    <property type="entry name" value="1-DEOXY-D-XYLULOSE 5-PHOSPHATE REDUCTOISOMERASE, CHLOROPLASTIC"/>
    <property type="match status" value="1"/>
</dbReference>
<dbReference type="InterPro" id="IPR036169">
    <property type="entry name" value="DXPR_C_sf"/>
</dbReference>
<name>A0A538T5P6_UNCEI</name>
<keyword evidence="5 9" id="KW-0560">Oxidoreductase</keyword>
<comment type="pathway">
    <text evidence="1 9">Isoprenoid biosynthesis; isopentenyl diphosphate biosynthesis via DXP pathway; isopentenyl diphosphate from 1-deoxy-D-xylulose 5-phosphate: step 1/6.</text>
</comment>
<evidence type="ECO:0000259" key="11">
    <source>
        <dbReference type="Pfam" id="PF08436"/>
    </source>
</evidence>
<feature type="binding site" evidence="9">
    <location>
        <position position="201"/>
    </location>
    <ligand>
        <name>NADPH</name>
        <dbReference type="ChEBI" id="CHEBI:57783"/>
    </ligand>
</feature>
<evidence type="ECO:0000256" key="5">
    <source>
        <dbReference type="ARBA" id="ARBA00023002"/>
    </source>
</evidence>
<evidence type="ECO:0000259" key="12">
    <source>
        <dbReference type="Pfam" id="PF13288"/>
    </source>
</evidence>
<feature type="binding site" evidence="9">
    <location>
        <position position="213"/>
    </location>
    <ligand>
        <name>1-deoxy-D-xylulose 5-phosphate</name>
        <dbReference type="ChEBI" id="CHEBI:57792"/>
    </ligand>
</feature>
<protein>
    <recommendedName>
        <fullName evidence="9">1-deoxy-D-xylulose 5-phosphate reductoisomerase</fullName>
        <shortName evidence="9">DXP reductoisomerase</shortName>
        <ecNumber evidence="9">1.1.1.267</ecNumber>
    </recommendedName>
    <alternativeName>
        <fullName evidence="9">1-deoxyxylulose-5-phosphate reductoisomerase</fullName>
    </alternativeName>
    <alternativeName>
        <fullName evidence="9">2-C-methyl-D-erythritol 4-phosphate synthase</fullName>
    </alternativeName>
</protein>
<dbReference type="HAMAP" id="MF_00183">
    <property type="entry name" value="DXP_reductoisom"/>
    <property type="match status" value="1"/>
</dbReference>
<dbReference type="InterPro" id="IPR013512">
    <property type="entry name" value="DXP_reductoisomerase_N"/>
</dbReference>
<keyword evidence="3 9" id="KW-0479">Metal-binding</keyword>
<dbReference type="GO" id="GO:0030145">
    <property type="term" value="F:manganese ion binding"/>
    <property type="evidence" value="ECO:0007669"/>
    <property type="project" value="TreeGrafter"/>
</dbReference>
<comment type="caution">
    <text evidence="13">The sequence shown here is derived from an EMBL/GenBank/DDBJ whole genome shotgun (WGS) entry which is preliminary data.</text>
</comment>
<dbReference type="Gene3D" id="1.10.1740.10">
    <property type="match status" value="1"/>
</dbReference>
<dbReference type="UniPathway" id="UPA00056">
    <property type="reaction ID" value="UER00092"/>
</dbReference>
<keyword evidence="9" id="KW-0460">Magnesium</keyword>
<dbReference type="AlphaFoldDB" id="A0A538T5P6"/>
<sequence length="385" mass="41043">MIRVALLGATGSIGSAALDLAGAYRDRIRLVSLAARSNDAALLRAADAFGVRRIALVDTAAARRARDRWKGGEVLEGESALSALAEDEDADVVINAVVGSIGLKPTVSALSRGKRVALANKESVVLAGELLTAVAQRSGGMMLPVDSEHSGVFQCLAGRPVSDVRRVTLTASGGPFLRRDPRTISASTPEEVLRHPTWSMGERITVDCATLINKGFEVIEARWLFGIPPERLDVVIHPQSIVHALVEFVDGSIVAQLSVPDMRVPLLYALSYPERWTSDLPRLGVADLATLTFETPDPVRCPGLTLAGRALRAGGTAPAVLNAADEEAVRLFLDRKIRFGDLMPLVEEVLSAHAPEGPLTLESILEADAWARGRLHEAAAPMTRG</sequence>
<evidence type="ECO:0000256" key="4">
    <source>
        <dbReference type="ARBA" id="ARBA00022857"/>
    </source>
</evidence>
<feature type="binding site" evidence="9">
    <location>
        <position position="11"/>
    </location>
    <ligand>
        <name>NADPH</name>
        <dbReference type="ChEBI" id="CHEBI:57783"/>
    </ligand>
</feature>
<dbReference type="Pfam" id="PF02670">
    <property type="entry name" value="DXP_reductoisom"/>
    <property type="match status" value="1"/>
</dbReference>
<dbReference type="Gene3D" id="3.40.50.720">
    <property type="entry name" value="NAD(P)-binding Rossmann-like Domain"/>
    <property type="match status" value="1"/>
</dbReference>
<reference evidence="13 14" key="1">
    <citation type="journal article" date="2019" name="Nat. Microbiol.">
        <title>Mediterranean grassland soil C-N compound turnover is dependent on rainfall and depth, and is mediated by genomically divergent microorganisms.</title>
        <authorList>
            <person name="Diamond S."/>
            <person name="Andeer P.F."/>
            <person name="Li Z."/>
            <person name="Crits-Christoph A."/>
            <person name="Burstein D."/>
            <person name="Anantharaman K."/>
            <person name="Lane K.R."/>
            <person name="Thomas B.C."/>
            <person name="Pan C."/>
            <person name="Northen T.R."/>
            <person name="Banfield J.F."/>
        </authorList>
    </citation>
    <scope>NUCLEOTIDE SEQUENCE [LARGE SCALE GENOMIC DNA]</scope>
    <source>
        <strain evidence="13">WS_6</strain>
    </source>
</reference>
<feature type="binding site" evidence="9">
    <location>
        <position position="195"/>
    </location>
    <ligand>
        <name>1-deoxy-D-xylulose 5-phosphate</name>
        <dbReference type="ChEBI" id="CHEBI:57792"/>
    </ligand>
</feature>
<comment type="cofactor">
    <cofactor evidence="9">
        <name>Mg(2+)</name>
        <dbReference type="ChEBI" id="CHEBI:18420"/>
    </cofactor>
    <cofactor evidence="9">
        <name>Mn(2+)</name>
        <dbReference type="ChEBI" id="CHEBI:29035"/>
    </cofactor>
</comment>
<dbReference type="FunFam" id="3.40.50.720:FF:000045">
    <property type="entry name" value="1-deoxy-D-xylulose 5-phosphate reductoisomerase"/>
    <property type="match status" value="1"/>
</dbReference>
<dbReference type="EC" id="1.1.1.267" evidence="9"/>
<feature type="binding site" evidence="9">
    <location>
        <position position="12"/>
    </location>
    <ligand>
        <name>NADPH</name>
        <dbReference type="ChEBI" id="CHEBI:57783"/>
    </ligand>
</feature>
<evidence type="ECO:0000256" key="9">
    <source>
        <dbReference type="HAMAP-Rule" id="MF_00183"/>
    </source>
</evidence>
<feature type="binding site" evidence="9">
    <location>
        <position position="122"/>
    </location>
    <ligand>
        <name>NADPH</name>
        <dbReference type="ChEBI" id="CHEBI:57783"/>
    </ligand>
</feature>
<feature type="binding site" evidence="9">
    <location>
        <position position="214"/>
    </location>
    <ligand>
        <name>1-deoxy-D-xylulose 5-phosphate</name>
        <dbReference type="ChEBI" id="CHEBI:57792"/>
    </ligand>
</feature>